<dbReference type="EMBL" id="KP211885">
    <property type="protein sequence ID" value="ANV80343.1"/>
    <property type="molecule type" value="Genomic_DNA"/>
</dbReference>
<dbReference type="PROSITE" id="PS50005">
    <property type="entry name" value="TPR"/>
    <property type="match status" value="3"/>
</dbReference>
<evidence type="ECO:0008006" key="5">
    <source>
        <dbReference type="Google" id="ProtNLM"/>
    </source>
</evidence>
<feature type="repeat" description="TPR" evidence="3">
    <location>
        <begin position="134"/>
        <end position="167"/>
    </location>
</feature>
<keyword evidence="1" id="KW-0677">Repeat</keyword>
<evidence type="ECO:0000256" key="3">
    <source>
        <dbReference type="PROSITE-ProRule" id="PRU00339"/>
    </source>
</evidence>
<dbReference type="SMART" id="SM00028">
    <property type="entry name" value="TPR"/>
    <property type="match status" value="3"/>
</dbReference>
<dbReference type="InterPro" id="IPR051685">
    <property type="entry name" value="Ycf3/AcsC/BcsC/TPR_MFPF"/>
</dbReference>
<reference evidence="4" key="2">
    <citation type="journal article" date="2015" name="ISME J.">
        <title>A new class of marine Euryarchaeota group II from the Mediterranean deep chlorophyll maximum.</title>
        <authorList>
            <person name="Martin-Cuadrado A.B."/>
            <person name="Garcia-Heredia I."/>
            <person name="Molto A.G."/>
            <person name="Lopez-Ubeda R."/>
            <person name="Kimes N."/>
            <person name="Lopez-Garcia P."/>
            <person name="Moreira D."/>
            <person name="Rodriguez-Valera F."/>
        </authorList>
    </citation>
    <scope>NUCLEOTIDE SEQUENCE</scope>
</reference>
<evidence type="ECO:0000256" key="1">
    <source>
        <dbReference type="ARBA" id="ARBA00022737"/>
    </source>
</evidence>
<sequence>MIQTEKNNPILWRGLSKSLKAAGDIETSERCRMKADALDQVGAVVENNVAETVEITNPTNQVTETVAPEVPNLEQQNSANELLLTPVERQQEVVSEVESNPQVDLAKAALDVQQNSLVSEQFKNPVSNSIANQDISWYNQGVALIEAGKYSEALSCFDRALPSFANDDEMVIRILNGRGNAFYYLENYPACVESYHQAMLIRPEDVRGKTLYNMGTAYAEMERYQDSIKCFEQAIPRGLNKEEIKRTKDQIRRCNILLKEQIKKQKT</sequence>
<dbReference type="InterPro" id="IPR013105">
    <property type="entry name" value="TPR_2"/>
</dbReference>
<feature type="repeat" description="TPR" evidence="3">
    <location>
        <begin position="208"/>
        <end position="241"/>
    </location>
</feature>
<dbReference type="Pfam" id="PF13424">
    <property type="entry name" value="TPR_12"/>
    <property type="match status" value="1"/>
</dbReference>
<evidence type="ECO:0000256" key="2">
    <source>
        <dbReference type="ARBA" id="ARBA00022803"/>
    </source>
</evidence>
<dbReference type="InterPro" id="IPR011990">
    <property type="entry name" value="TPR-like_helical_dom_sf"/>
</dbReference>
<dbReference type="Gene3D" id="1.25.40.10">
    <property type="entry name" value="Tetratricopeptide repeat domain"/>
    <property type="match status" value="1"/>
</dbReference>
<organism evidence="4">
    <name type="scientific">uncultured Poseidoniia archaeon</name>
    <dbReference type="NCBI Taxonomy" id="1697135"/>
    <lineage>
        <taxon>Archaea</taxon>
        <taxon>Methanobacteriati</taxon>
        <taxon>Thermoplasmatota</taxon>
        <taxon>Candidatus Poseidoniia</taxon>
        <taxon>environmental samples</taxon>
    </lineage>
</organism>
<dbReference type="PANTHER" id="PTHR44943">
    <property type="entry name" value="CELLULOSE SYNTHASE OPERON PROTEIN C"/>
    <property type="match status" value="1"/>
</dbReference>
<evidence type="ECO:0000313" key="4">
    <source>
        <dbReference type="EMBL" id="ANV80343.1"/>
    </source>
</evidence>
<reference evidence="4" key="1">
    <citation type="submission" date="2014-11" db="EMBL/GenBank/DDBJ databases">
        <authorList>
            <person name="Zhu J."/>
            <person name="Qi W."/>
            <person name="Song R."/>
        </authorList>
    </citation>
    <scope>NUCLEOTIDE SEQUENCE</scope>
</reference>
<feature type="repeat" description="TPR" evidence="3">
    <location>
        <begin position="172"/>
        <end position="205"/>
    </location>
</feature>
<keyword evidence="2 3" id="KW-0802">TPR repeat</keyword>
<name>A0A1B1TDK0_9ARCH</name>
<protein>
    <recommendedName>
        <fullName evidence="5">Tetratricopeptide repeat protein</fullName>
    </recommendedName>
</protein>
<dbReference type="PANTHER" id="PTHR44943:SF8">
    <property type="entry name" value="TPR REPEAT-CONTAINING PROTEIN MJ0263"/>
    <property type="match status" value="1"/>
</dbReference>
<accession>A0A1B1TDK0</accession>
<dbReference type="InterPro" id="IPR019734">
    <property type="entry name" value="TPR_rpt"/>
</dbReference>
<dbReference type="Pfam" id="PF07719">
    <property type="entry name" value="TPR_2"/>
    <property type="match status" value="1"/>
</dbReference>
<proteinExistence type="predicted"/>
<dbReference type="AlphaFoldDB" id="A0A1B1TDK0"/>
<dbReference type="SUPFAM" id="SSF48452">
    <property type="entry name" value="TPR-like"/>
    <property type="match status" value="1"/>
</dbReference>